<dbReference type="STRING" id="411684.HPDFL43_11831"/>
<accession>A9DBC8</accession>
<dbReference type="Pfam" id="PF13442">
    <property type="entry name" value="Cytochrome_CBB3"/>
    <property type="match status" value="1"/>
</dbReference>
<dbReference type="Gene3D" id="1.10.760.10">
    <property type="entry name" value="Cytochrome c-like domain"/>
    <property type="match status" value="2"/>
</dbReference>
<keyword evidence="1" id="KW-0813">Transport</keyword>
<keyword evidence="5 6" id="KW-0408">Iron</keyword>
<proteinExistence type="predicted"/>
<evidence type="ECO:0000256" key="3">
    <source>
        <dbReference type="ARBA" id="ARBA00022723"/>
    </source>
</evidence>
<dbReference type="EMBL" id="ABIA03000004">
    <property type="protein sequence ID" value="EDQ32488.1"/>
    <property type="molecule type" value="Genomic_DNA"/>
</dbReference>
<dbReference type="InterPro" id="IPR050597">
    <property type="entry name" value="Cytochrome_c_Oxidase_Subunit"/>
</dbReference>
<keyword evidence="4" id="KW-0249">Electron transport</keyword>
<evidence type="ECO:0000313" key="10">
    <source>
        <dbReference type="Proteomes" id="UP000004291"/>
    </source>
</evidence>
<dbReference type="OrthoDB" id="9808603at2"/>
<evidence type="ECO:0000256" key="5">
    <source>
        <dbReference type="ARBA" id="ARBA00023004"/>
    </source>
</evidence>
<dbReference type="InterPro" id="IPR036909">
    <property type="entry name" value="Cyt_c-like_dom_sf"/>
</dbReference>
<keyword evidence="7" id="KW-0732">Signal</keyword>
<feature type="domain" description="Cytochrome c" evidence="8">
    <location>
        <begin position="101"/>
        <end position="186"/>
    </location>
</feature>
<evidence type="ECO:0000313" key="9">
    <source>
        <dbReference type="EMBL" id="EDQ32488.1"/>
    </source>
</evidence>
<dbReference type="AlphaFoldDB" id="A9DBC8"/>
<dbReference type="Proteomes" id="UP000004291">
    <property type="component" value="Chromosome"/>
</dbReference>
<keyword evidence="2 6" id="KW-0349">Heme</keyword>
<reference evidence="9 10" key="2">
    <citation type="submission" date="2012-06" db="EMBL/GenBank/DDBJ databases">
        <authorList>
            <person name="Fiebig A."/>
        </authorList>
    </citation>
    <scope>NUCLEOTIDE SEQUENCE [LARGE SCALE GENOMIC DNA]</scope>
    <source>
        <strain evidence="9 10">DFL-43</strain>
    </source>
</reference>
<evidence type="ECO:0000256" key="1">
    <source>
        <dbReference type="ARBA" id="ARBA00022448"/>
    </source>
</evidence>
<evidence type="ECO:0000256" key="6">
    <source>
        <dbReference type="PROSITE-ProRule" id="PRU00433"/>
    </source>
</evidence>
<feature type="chain" id="PRO_5002736427" evidence="7">
    <location>
        <begin position="21"/>
        <end position="193"/>
    </location>
</feature>
<dbReference type="GO" id="GO:0020037">
    <property type="term" value="F:heme binding"/>
    <property type="evidence" value="ECO:0007669"/>
    <property type="project" value="InterPro"/>
</dbReference>
<sequence>MRFAVTAILGGLLLAGTALAGEFPVGDPVAGKAIAGQCRTCHGLDGYARIPIAPHIGGEPASYLRNQLTAFRDGTRTHEMMTIVAKMLTDEQIDDVAAWFAYPIATATLTADPSGAPQACIACHGADGIAVIEDAPNLTGETNIYIDTQLKAFRLGKRTHEVMSAIAAEMSDAEIRAAADWYAGVKLDITVPN</sequence>
<dbReference type="InterPro" id="IPR009056">
    <property type="entry name" value="Cyt_c-like_dom"/>
</dbReference>
<feature type="domain" description="Cytochrome c" evidence="8">
    <location>
        <begin position="26"/>
        <end position="104"/>
    </location>
</feature>
<gene>
    <name evidence="9" type="ORF">HPDFL43_11831</name>
</gene>
<feature type="signal peptide" evidence="7">
    <location>
        <begin position="1"/>
        <end position="20"/>
    </location>
</feature>
<evidence type="ECO:0000256" key="2">
    <source>
        <dbReference type="ARBA" id="ARBA00022617"/>
    </source>
</evidence>
<dbReference type="GO" id="GO:0009055">
    <property type="term" value="F:electron transfer activity"/>
    <property type="evidence" value="ECO:0007669"/>
    <property type="project" value="InterPro"/>
</dbReference>
<keyword evidence="3 6" id="KW-0479">Metal-binding</keyword>
<dbReference type="PROSITE" id="PS51007">
    <property type="entry name" value="CYTC"/>
    <property type="match status" value="2"/>
</dbReference>
<comment type="caution">
    <text evidence="9">The sequence shown here is derived from an EMBL/GenBank/DDBJ whole genome shotgun (WGS) entry which is preliminary data.</text>
</comment>
<dbReference type="eggNOG" id="COG2863">
    <property type="taxonomic scope" value="Bacteria"/>
</dbReference>
<dbReference type="PANTHER" id="PTHR33751">
    <property type="entry name" value="CBB3-TYPE CYTOCHROME C OXIDASE SUBUNIT FIXP"/>
    <property type="match status" value="1"/>
</dbReference>
<keyword evidence="10" id="KW-1185">Reference proteome</keyword>
<evidence type="ECO:0000256" key="7">
    <source>
        <dbReference type="SAM" id="SignalP"/>
    </source>
</evidence>
<dbReference type="Pfam" id="PF00034">
    <property type="entry name" value="Cytochrom_C"/>
    <property type="match status" value="1"/>
</dbReference>
<dbReference type="HOGENOM" id="CLU_076280_3_1_5"/>
<dbReference type="GO" id="GO:0046872">
    <property type="term" value="F:metal ion binding"/>
    <property type="evidence" value="ECO:0007669"/>
    <property type="project" value="UniProtKB-KW"/>
</dbReference>
<name>A9DBC8_HOEPD</name>
<dbReference type="PANTHER" id="PTHR33751:SF9">
    <property type="entry name" value="CYTOCHROME C4"/>
    <property type="match status" value="1"/>
</dbReference>
<reference evidence="9 10" key="1">
    <citation type="submission" date="2007-10" db="EMBL/GenBank/DDBJ databases">
        <authorList>
            <person name="Wagner-Dobler I."/>
            <person name="Ferriera S."/>
            <person name="Johnson J."/>
            <person name="Kravitz S."/>
            <person name="Beeson K."/>
            <person name="Sutton G."/>
            <person name="Rogers Y.-H."/>
            <person name="Friedman R."/>
            <person name="Frazier M."/>
            <person name="Venter J.C."/>
        </authorList>
    </citation>
    <scope>NUCLEOTIDE SEQUENCE [LARGE SCALE GENOMIC DNA]</scope>
    <source>
        <strain evidence="9 10">DFL-43</strain>
    </source>
</reference>
<protein>
    <submittedName>
        <fullName evidence="9">Cytochrome c553</fullName>
    </submittedName>
</protein>
<organism evidence="9 10">
    <name type="scientific">Hoeflea phototrophica (strain DSM 17068 / NCIMB 14078 / DFL-43)</name>
    <dbReference type="NCBI Taxonomy" id="411684"/>
    <lineage>
        <taxon>Bacteria</taxon>
        <taxon>Pseudomonadati</taxon>
        <taxon>Pseudomonadota</taxon>
        <taxon>Alphaproteobacteria</taxon>
        <taxon>Hyphomicrobiales</taxon>
        <taxon>Rhizobiaceae</taxon>
        <taxon>Hoeflea</taxon>
    </lineage>
</organism>
<evidence type="ECO:0000256" key="4">
    <source>
        <dbReference type="ARBA" id="ARBA00022982"/>
    </source>
</evidence>
<evidence type="ECO:0000259" key="8">
    <source>
        <dbReference type="PROSITE" id="PS51007"/>
    </source>
</evidence>
<dbReference type="SUPFAM" id="SSF46626">
    <property type="entry name" value="Cytochrome c"/>
    <property type="match status" value="2"/>
</dbReference>